<accession>A0A1I8AIQ9</accession>
<dbReference type="WBParaSite" id="L893_g6378.t1">
    <property type="protein sequence ID" value="L893_g6378.t1"/>
    <property type="gene ID" value="L893_g6378"/>
</dbReference>
<proteinExistence type="predicted"/>
<protein>
    <submittedName>
        <fullName evidence="2">Uncharacterized protein</fullName>
    </submittedName>
</protein>
<reference evidence="2" key="1">
    <citation type="submission" date="2016-11" db="UniProtKB">
        <authorList>
            <consortium name="WormBaseParasite"/>
        </authorList>
    </citation>
    <scope>IDENTIFICATION</scope>
</reference>
<name>A0A1I8AIQ9_9BILA</name>
<organism evidence="1 2">
    <name type="scientific">Steinernema glaseri</name>
    <dbReference type="NCBI Taxonomy" id="37863"/>
    <lineage>
        <taxon>Eukaryota</taxon>
        <taxon>Metazoa</taxon>
        <taxon>Ecdysozoa</taxon>
        <taxon>Nematoda</taxon>
        <taxon>Chromadorea</taxon>
        <taxon>Rhabditida</taxon>
        <taxon>Tylenchina</taxon>
        <taxon>Panagrolaimomorpha</taxon>
        <taxon>Strongyloidoidea</taxon>
        <taxon>Steinernematidae</taxon>
        <taxon>Steinernema</taxon>
    </lineage>
</organism>
<dbReference type="AlphaFoldDB" id="A0A1I8AIQ9"/>
<dbReference type="Proteomes" id="UP000095287">
    <property type="component" value="Unplaced"/>
</dbReference>
<sequence length="212" mass="23823">MGLAHVTVTCPRQYECLQRRRGGNRKCIGRGSRLAASSDGVGLPRGHYRDCSAPSERALIKWSQCERGPRDSSCKVSVTERRKERCPRRVRRSAPRQITPSGLASFVCTESINLRQKTTTILEELDICMIRTSGSDSSIPLASRRREAAGEANRLLLPPFTAVQWHFRPQHQQLATSARGLLSSPGQRRSVFIQFRHPRHRSSTYAFASLLP</sequence>
<keyword evidence="1" id="KW-1185">Reference proteome</keyword>
<evidence type="ECO:0000313" key="1">
    <source>
        <dbReference type="Proteomes" id="UP000095287"/>
    </source>
</evidence>
<evidence type="ECO:0000313" key="2">
    <source>
        <dbReference type="WBParaSite" id="L893_g6378.t1"/>
    </source>
</evidence>